<proteinExistence type="predicted"/>
<protein>
    <submittedName>
        <fullName evidence="1">Uncharacterized protein</fullName>
    </submittedName>
</protein>
<evidence type="ECO:0000313" key="2">
    <source>
        <dbReference type="Proteomes" id="UP000828941"/>
    </source>
</evidence>
<organism evidence="1 2">
    <name type="scientific">Bauhinia variegata</name>
    <name type="common">Purple orchid tree</name>
    <name type="synonym">Phanera variegata</name>
    <dbReference type="NCBI Taxonomy" id="167791"/>
    <lineage>
        <taxon>Eukaryota</taxon>
        <taxon>Viridiplantae</taxon>
        <taxon>Streptophyta</taxon>
        <taxon>Embryophyta</taxon>
        <taxon>Tracheophyta</taxon>
        <taxon>Spermatophyta</taxon>
        <taxon>Magnoliopsida</taxon>
        <taxon>eudicotyledons</taxon>
        <taxon>Gunneridae</taxon>
        <taxon>Pentapetalae</taxon>
        <taxon>rosids</taxon>
        <taxon>fabids</taxon>
        <taxon>Fabales</taxon>
        <taxon>Fabaceae</taxon>
        <taxon>Cercidoideae</taxon>
        <taxon>Cercideae</taxon>
        <taxon>Bauhiniinae</taxon>
        <taxon>Bauhinia</taxon>
    </lineage>
</organism>
<accession>A0ACB9PL67</accession>
<sequence>MVRMSLSGFKRAAWHFSEKRVPQRKRPSEEKSRETALVVDEANTCRSIAQGILQSFDIDAVGVPTPEAAMDLLIRGGVDYYNFILVDFHMTTITGPETARRLRLMGVTTKILGVSLNHTEEKARAFVEAGADACIGKPLTAESLGNVLQELRNM</sequence>
<keyword evidence="2" id="KW-1185">Reference proteome</keyword>
<gene>
    <name evidence="1" type="ORF">L6164_009908</name>
</gene>
<name>A0ACB9PL67_BAUVA</name>
<reference evidence="1 2" key="1">
    <citation type="journal article" date="2022" name="DNA Res.">
        <title>Chromosomal-level genome assembly of the orchid tree Bauhinia variegata (Leguminosae; Cercidoideae) supports the allotetraploid origin hypothesis of Bauhinia.</title>
        <authorList>
            <person name="Zhong Y."/>
            <person name="Chen Y."/>
            <person name="Zheng D."/>
            <person name="Pang J."/>
            <person name="Liu Y."/>
            <person name="Luo S."/>
            <person name="Meng S."/>
            <person name="Qian L."/>
            <person name="Wei D."/>
            <person name="Dai S."/>
            <person name="Zhou R."/>
        </authorList>
    </citation>
    <scope>NUCLEOTIDE SEQUENCE [LARGE SCALE GENOMIC DNA]</scope>
    <source>
        <strain evidence="1">BV-YZ2020</strain>
    </source>
</reference>
<evidence type="ECO:0000313" key="1">
    <source>
        <dbReference type="EMBL" id="KAI4349303.1"/>
    </source>
</evidence>
<dbReference type="Proteomes" id="UP000828941">
    <property type="component" value="Chromosome 4"/>
</dbReference>
<dbReference type="EMBL" id="CM039429">
    <property type="protein sequence ID" value="KAI4349303.1"/>
    <property type="molecule type" value="Genomic_DNA"/>
</dbReference>
<comment type="caution">
    <text evidence="1">The sequence shown here is derived from an EMBL/GenBank/DDBJ whole genome shotgun (WGS) entry which is preliminary data.</text>
</comment>